<sequence length="298" mass="34835">ASGETTSPLLANNFTTPVTYSDMLFGEWNVDKTTHFMTHTNQPIAIGILISYLLMIQFGPKIMESRKAFDLQRALAMWNMALFAYSALSLYLLIPEVVQTYNKGGVIRILCYKDEAYTHSLYAWLYWMYVMSKGPELIDTVFLVLRKRPVIFMHWYHHSVTFILPALLYTQYLPWVRLGVVFNLYVHTIMYFYYGLRAMGIKTPRWVSKGITLTQITQFASMFFFLGVLIHKYVTDGPDEMRGCMANFDIMALGIFVVSSYLYLFCDYFYKTYVKNEQPTRLKKIDNSETEREKEKAL</sequence>
<keyword evidence="5 11" id="KW-0812">Transmembrane</keyword>
<organism evidence="12 13">
    <name type="scientific">Pristionchus mayeri</name>
    <dbReference type="NCBI Taxonomy" id="1317129"/>
    <lineage>
        <taxon>Eukaryota</taxon>
        <taxon>Metazoa</taxon>
        <taxon>Ecdysozoa</taxon>
        <taxon>Nematoda</taxon>
        <taxon>Chromadorea</taxon>
        <taxon>Rhabditida</taxon>
        <taxon>Rhabditina</taxon>
        <taxon>Diplogasteromorpha</taxon>
        <taxon>Diplogasteroidea</taxon>
        <taxon>Neodiplogasteridae</taxon>
        <taxon>Pristionchus</taxon>
    </lineage>
</organism>
<dbReference type="AlphaFoldDB" id="A0AAN5CI83"/>
<dbReference type="GO" id="GO:0034626">
    <property type="term" value="P:fatty acid elongation, polyunsaturated fatty acid"/>
    <property type="evidence" value="ECO:0007669"/>
    <property type="project" value="TreeGrafter"/>
</dbReference>
<comment type="similarity">
    <text evidence="11">Belongs to the ELO family.</text>
</comment>
<feature type="transmembrane region" description="Helical" evidence="11">
    <location>
        <begin position="175"/>
        <end position="194"/>
    </location>
</feature>
<evidence type="ECO:0000256" key="8">
    <source>
        <dbReference type="ARBA" id="ARBA00023098"/>
    </source>
</evidence>
<feature type="transmembrane region" description="Helical" evidence="11">
    <location>
        <begin position="124"/>
        <end position="145"/>
    </location>
</feature>
<evidence type="ECO:0000256" key="1">
    <source>
        <dbReference type="ARBA" id="ARBA00004141"/>
    </source>
</evidence>
<reference evidence="13" key="1">
    <citation type="submission" date="2022-10" db="EMBL/GenBank/DDBJ databases">
        <title>Genome assembly of Pristionchus species.</title>
        <authorList>
            <person name="Yoshida K."/>
            <person name="Sommer R.J."/>
        </authorList>
    </citation>
    <scope>NUCLEOTIDE SEQUENCE [LARGE SCALE GENOMIC DNA]</scope>
    <source>
        <strain evidence="13">RS5460</strain>
    </source>
</reference>
<dbReference type="GO" id="GO:0042761">
    <property type="term" value="P:very long-chain fatty acid biosynthetic process"/>
    <property type="evidence" value="ECO:0007669"/>
    <property type="project" value="TreeGrafter"/>
</dbReference>
<dbReference type="Pfam" id="PF01151">
    <property type="entry name" value="ELO"/>
    <property type="match status" value="1"/>
</dbReference>
<name>A0AAN5CI83_9BILA</name>
<dbReference type="EMBL" id="BTRK01000004">
    <property type="protein sequence ID" value="GMR44872.1"/>
    <property type="molecule type" value="Genomic_DNA"/>
</dbReference>
<dbReference type="PANTHER" id="PTHR11157:SF30">
    <property type="entry name" value="ELONGATION OF LONG CHAIN FATTY ACIDS PROTEIN 2"/>
    <property type="match status" value="1"/>
</dbReference>
<keyword evidence="4 11" id="KW-0808">Transferase</keyword>
<dbReference type="GO" id="GO:0009922">
    <property type="term" value="F:fatty acid elongase activity"/>
    <property type="evidence" value="ECO:0007669"/>
    <property type="project" value="UniProtKB-EC"/>
</dbReference>
<feature type="transmembrane region" description="Helical" evidence="11">
    <location>
        <begin position="250"/>
        <end position="270"/>
    </location>
</feature>
<evidence type="ECO:0000256" key="3">
    <source>
        <dbReference type="ARBA" id="ARBA00022516"/>
    </source>
</evidence>
<keyword evidence="10 11" id="KW-0275">Fatty acid biosynthesis</keyword>
<dbReference type="EC" id="2.3.1.199" evidence="11"/>
<protein>
    <recommendedName>
        <fullName evidence="11">Elongation of very long chain fatty acids protein</fullName>
        <ecNumber evidence="11">2.3.1.199</ecNumber>
    </recommendedName>
    <alternativeName>
        <fullName evidence="11">Very-long-chain 3-oxoacyl-CoA synthase</fullName>
    </alternativeName>
</protein>
<dbReference type="GO" id="GO:0005789">
    <property type="term" value="C:endoplasmic reticulum membrane"/>
    <property type="evidence" value="ECO:0007669"/>
    <property type="project" value="TreeGrafter"/>
</dbReference>
<feature type="transmembrane region" description="Helical" evidence="11">
    <location>
        <begin position="152"/>
        <end position="169"/>
    </location>
</feature>
<evidence type="ECO:0000256" key="11">
    <source>
        <dbReference type="RuleBase" id="RU361115"/>
    </source>
</evidence>
<dbReference type="GO" id="GO:0019367">
    <property type="term" value="P:fatty acid elongation, saturated fatty acid"/>
    <property type="evidence" value="ECO:0007669"/>
    <property type="project" value="TreeGrafter"/>
</dbReference>
<dbReference type="PANTHER" id="PTHR11157">
    <property type="entry name" value="FATTY ACID ACYL TRANSFERASE-RELATED"/>
    <property type="match status" value="1"/>
</dbReference>
<keyword evidence="6 11" id="KW-0276">Fatty acid metabolism</keyword>
<keyword evidence="13" id="KW-1185">Reference proteome</keyword>
<evidence type="ECO:0000256" key="6">
    <source>
        <dbReference type="ARBA" id="ARBA00022832"/>
    </source>
</evidence>
<dbReference type="InterPro" id="IPR002076">
    <property type="entry name" value="ELO_fam"/>
</dbReference>
<feature type="transmembrane region" description="Helical" evidence="11">
    <location>
        <begin position="44"/>
        <end position="63"/>
    </location>
</feature>
<keyword evidence="8 11" id="KW-0443">Lipid metabolism</keyword>
<comment type="subcellular location">
    <subcellularLocation>
        <location evidence="1">Membrane</location>
        <topology evidence="1">Multi-pass membrane protein</topology>
    </subcellularLocation>
</comment>
<accession>A0AAN5CI83</accession>
<evidence type="ECO:0000256" key="10">
    <source>
        <dbReference type="ARBA" id="ARBA00023160"/>
    </source>
</evidence>
<comment type="catalytic activity">
    <reaction evidence="11">
        <text>a very-long-chain acyl-CoA + malonyl-CoA + H(+) = a very-long-chain 3-oxoacyl-CoA + CO2 + CoA</text>
        <dbReference type="Rhea" id="RHEA:32727"/>
        <dbReference type="ChEBI" id="CHEBI:15378"/>
        <dbReference type="ChEBI" id="CHEBI:16526"/>
        <dbReference type="ChEBI" id="CHEBI:57287"/>
        <dbReference type="ChEBI" id="CHEBI:57384"/>
        <dbReference type="ChEBI" id="CHEBI:90725"/>
        <dbReference type="ChEBI" id="CHEBI:90736"/>
        <dbReference type="EC" id="2.3.1.199"/>
    </reaction>
</comment>
<dbReference type="GO" id="GO:0030148">
    <property type="term" value="P:sphingolipid biosynthetic process"/>
    <property type="evidence" value="ECO:0007669"/>
    <property type="project" value="TreeGrafter"/>
</dbReference>
<evidence type="ECO:0000256" key="7">
    <source>
        <dbReference type="ARBA" id="ARBA00022989"/>
    </source>
</evidence>
<evidence type="ECO:0000256" key="2">
    <source>
        <dbReference type="ARBA" id="ARBA00005194"/>
    </source>
</evidence>
<comment type="caution">
    <text evidence="12">The sequence shown here is derived from an EMBL/GenBank/DDBJ whole genome shotgun (WGS) entry which is preliminary data.</text>
</comment>
<dbReference type="Proteomes" id="UP001328107">
    <property type="component" value="Unassembled WGS sequence"/>
</dbReference>
<feature type="non-terminal residue" evidence="12">
    <location>
        <position position="1"/>
    </location>
</feature>
<evidence type="ECO:0000313" key="13">
    <source>
        <dbReference type="Proteomes" id="UP001328107"/>
    </source>
</evidence>
<evidence type="ECO:0000256" key="4">
    <source>
        <dbReference type="ARBA" id="ARBA00022679"/>
    </source>
</evidence>
<evidence type="ECO:0000256" key="5">
    <source>
        <dbReference type="ARBA" id="ARBA00022692"/>
    </source>
</evidence>
<proteinExistence type="inferred from homology"/>
<keyword evidence="3 11" id="KW-0444">Lipid biosynthesis</keyword>
<feature type="transmembrane region" description="Helical" evidence="11">
    <location>
        <begin position="206"/>
        <end position="230"/>
    </location>
</feature>
<evidence type="ECO:0000256" key="9">
    <source>
        <dbReference type="ARBA" id="ARBA00023136"/>
    </source>
</evidence>
<dbReference type="GO" id="GO:0034625">
    <property type="term" value="P:fatty acid elongation, monounsaturated fatty acid"/>
    <property type="evidence" value="ECO:0007669"/>
    <property type="project" value="TreeGrafter"/>
</dbReference>
<gene>
    <name evidence="12" type="ORF">PMAYCL1PPCAC_15067</name>
</gene>
<evidence type="ECO:0000313" key="12">
    <source>
        <dbReference type="EMBL" id="GMR44872.1"/>
    </source>
</evidence>
<keyword evidence="9 11" id="KW-0472">Membrane</keyword>
<feature type="transmembrane region" description="Helical" evidence="11">
    <location>
        <begin position="75"/>
        <end position="94"/>
    </location>
</feature>
<keyword evidence="7 11" id="KW-1133">Transmembrane helix</keyword>
<comment type="pathway">
    <text evidence="2">Lipid metabolism; fatty acid biosynthesis.</text>
</comment>